<feature type="transmembrane region" description="Helical" evidence="1">
    <location>
        <begin position="25"/>
        <end position="47"/>
    </location>
</feature>
<dbReference type="AlphaFoldDB" id="A0A1F6BDH1"/>
<feature type="transmembrane region" description="Helical" evidence="1">
    <location>
        <begin position="54"/>
        <end position="70"/>
    </location>
</feature>
<dbReference type="Proteomes" id="UP000176186">
    <property type="component" value="Unassembled WGS sequence"/>
</dbReference>
<dbReference type="STRING" id="1798401.A2363_02140"/>
<gene>
    <name evidence="2" type="ORF">A2363_02140</name>
</gene>
<evidence type="ECO:0000256" key="1">
    <source>
        <dbReference type="SAM" id="Phobius"/>
    </source>
</evidence>
<sequence>MWCLIIGISFLSVLSWFVNTFPPENIPFLILFFVIVGTTTFFFSLFVFKIVRRALLVTLGVIIWLLLRLLGLRDFYYPLLLIPILISLEILFQKR</sequence>
<name>A0A1F6BDH1_9BACT</name>
<organism evidence="2 3">
    <name type="scientific">Candidatus Gottesmanbacteria bacterium RIFOXYB1_FULL_47_11</name>
    <dbReference type="NCBI Taxonomy" id="1798401"/>
    <lineage>
        <taxon>Bacteria</taxon>
        <taxon>Candidatus Gottesmaniibacteriota</taxon>
    </lineage>
</organism>
<accession>A0A1F6BDH1</accession>
<keyword evidence="1" id="KW-1133">Transmembrane helix</keyword>
<protein>
    <submittedName>
        <fullName evidence="2">Uncharacterized protein</fullName>
    </submittedName>
</protein>
<keyword evidence="1" id="KW-0472">Membrane</keyword>
<proteinExistence type="predicted"/>
<keyword evidence="1" id="KW-0812">Transmembrane</keyword>
<evidence type="ECO:0000313" key="2">
    <source>
        <dbReference type="EMBL" id="OGG34999.1"/>
    </source>
</evidence>
<reference evidence="2 3" key="1">
    <citation type="journal article" date="2016" name="Nat. Commun.">
        <title>Thousands of microbial genomes shed light on interconnected biogeochemical processes in an aquifer system.</title>
        <authorList>
            <person name="Anantharaman K."/>
            <person name="Brown C.T."/>
            <person name="Hug L.A."/>
            <person name="Sharon I."/>
            <person name="Castelle C.J."/>
            <person name="Probst A.J."/>
            <person name="Thomas B.C."/>
            <person name="Singh A."/>
            <person name="Wilkins M.J."/>
            <person name="Karaoz U."/>
            <person name="Brodie E.L."/>
            <person name="Williams K.H."/>
            <person name="Hubbard S.S."/>
            <person name="Banfield J.F."/>
        </authorList>
    </citation>
    <scope>NUCLEOTIDE SEQUENCE [LARGE SCALE GENOMIC DNA]</scope>
</reference>
<evidence type="ECO:0000313" key="3">
    <source>
        <dbReference type="Proteomes" id="UP000176186"/>
    </source>
</evidence>
<dbReference type="EMBL" id="MFKE01000019">
    <property type="protein sequence ID" value="OGG34999.1"/>
    <property type="molecule type" value="Genomic_DNA"/>
</dbReference>
<comment type="caution">
    <text evidence="2">The sequence shown here is derived from an EMBL/GenBank/DDBJ whole genome shotgun (WGS) entry which is preliminary data.</text>
</comment>
<feature type="transmembrane region" description="Helical" evidence="1">
    <location>
        <begin position="76"/>
        <end position="92"/>
    </location>
</feature>